<keyword evidence="3" id="KW-1185">Reference proteome</keyword>
<name>F4RNJ5_MELLP</name>
<sequence length="117" mass="12915">MDYLVKDAWGSVFAKIDRKFLGVALHEINWKRVTWPNLSAVASPLLNVTLGLKSNNLQSQQASSSRSPRSWETPDILTKIDKLTPKSNGEASQSQKAGTMIPTAVTIGQKRKTTQPH</sequence>
<dbReference type="Proteomes" id="UP000001072">
    <property type="component" value="Unassembled WGS sequence"/>
</dbReference>
<accession>F4RNJ5</accession>
<dbReference type="VEuPathDB" id="FungiDB:MELLADRAFT_107063"/>
<dbReference type="KEGG" id="mlr:MELLADRAFT_107063"/>
<dbReference type="AlphaFoldDB" id="F4RNJ5"/>
<proteinExistence type="predicted"/>
<gene>
    <name evidence="2" type="ORF">MELLADRAFT_107063</name>
</gene>
<evidence type="ECO:0000313" key="2">
    <source>
        <dbReference type="EMBL" id="EGG05999.1"/>
    </source>
</evidence>
<dbReference type="HOGENOM" id="CLU_2085343_0_0_1"/>
<dbReference type="RefSeq" id="XP_007410650.1">
    <property type="nucleotide sequence ID" value="XM_007410588.1"/>
</dbReference>
<feature type="compositionally biased region" description="Polar residues" evidence="1">
    <location>
        <begin position="85"/>
        <end position="97"/>
    </location>
</feature>
<dbReference type="GeneID" id="18923078"/>
<dbReference type="EMBL" id="GL883110">
    <property type="protein sequence ID" value="EGG05999.1"/>
    <property type="molecule type" value="Genomic_DNA"/>
</dbReference>
<evidence type="ECO:0000313" key="3">
    <source>
        <dbReference type="Proteomes" id="UP000001072"/>
    </source>
</evidence>
<organism evidence="3">
    <name type="scientific">Melampsora larici-populina (strain 98AG31 / pathotype 3-4-7)</name>
    <name type="common">Poplar leaf rust fungus</name>
    <dbReference type="NCBI Taxonomy" id="747676"/>
    <lineage>
        <taxon>Eukaryota</taxon>
        <taxon>Fungi</taxon>
        <taxon>Dikarya</taxon>
        <taxon>Basidiomycota</taxon>
        <taxon>Pucciniomycotina</taxon>
        <taxon>Pucciniomycetes</taxon>
        <taxon>Pucciniales</taxon>
        <taxon>Melampsoraceae</taxon>
        <taxon>Melampsora</taxon>
    </lineage>
</organism>
<feature type="region of interest" description="Disordered" evidence="1">
    <location>
        <begin position="82"/>
        <end position="117"/>
    </location>
</feature>
<reference evidence="3" key="1">
    <citation type="journal article" date="2011" name="Proc. Natl. Acad. Sci. U.S.A.">
        <title>Obligate biotrophy features unraveled by the genomic analysis of rust fungi.</title>
        <authorList>
            <person name="Duplessis S."/>
            <person name="Cuomo C.A."/>
            <person name="Lin Y.-C."/>
            <person name="Aerts A."/>
            <person name="Tisserant E."/>
            <person name="Veneault-Fourrey C."/>
            <person name="Joly D.L."/>
            <person name="Hacquard S."/>
            <person name="Amselem J."/>
            <person name="Cantarel B.L."/>
            <person name="Chiu R."/>
            <person name="Coutinho P.M."/>
            <person name="Feau N."/>
            <person name="Field M."/>
            <person name="Frey P."/>
            <person name="Gelhaye E."/>
            <person name="Goldberg J."/>
            <person name="Grabherr M.G."/>
            <person name="Kodira C.D."/>
            <person name="Kohler A."/>
            <person name="Kuees U."/>
            <person name="Lindquist E.A."/>
            <person name="Lucas S.M."/>
            <person name="Mago R."/>
            <person name="Mauceli E."/>
            <person name="Morin E."/>
            <person name="Murat C."/>
            <person name="Pangilinan J.L."/>
            <person name="Park R."/>
            <person name="Pearson M."/>
            <person name="Quesneville H."/>
            <person name="Rouhier N."/>
            <person name="Sakthikumar S."/>
            <person name="Salamov A.A."/>
            <person name="Schmutz J."/>
            <person name="Selles B."/>
            <person name="Shapiro H."/>
            <person name="Tanguay P."/>
            <person name="Tuskan G.A."/>
            <person name="Henrissat B."/>
            <person name="Van de Peer Y."/>
            <person name="Rouze P."/>
            <person name="Ellis J.G."/>
            <person name="Dodds P.N."/>
            <person name="Schein J.E."/>
            <person name="Zhong S."/>
            <person name="Hamelin R.C."/>
            <person name="Grigoriev I.V."/>
            <person name="Szabo L.J."/>
            <person name="Martin F."/>
        </authorList>
    </citation>
    <scope>NUCLEOTIDE SEQUENCE [LARGE SCALE GENOMIC DNA]</scope>
    <source>
        <strain evidence="3">98AG31 / pathotype 3-4-7</strain>
    </source>
</reference>
<dbReference type="InParanoid" id="F4RNJ5"/>
<dbReference type="OrthoDB" id="10534939at2759"/>
<protein>
    <submittedName>
        <fullName evidence="2">Uncharacterized protein</fullName>
    </submittedName>
</protein>
<evidence type="ECO:0000256" key="1">
    <source>
        <dbReference type="SAM" id="MobiDB-lite"/>
    </source>
</evidence>